<proteinExistence type="predicted"/>
<feature type="transmembrane region" description="Helical" evidence="1">
    <location>
        <begin position="564"/>
        <end position="583"/>
    </location>
</feature>
<sequence>MLSGLVMILICFLAYKMKDDPFYSVIGNTICIYVLFQVIKRNIFKIHRFLLSLISSGNTSLHSLLINLRKTQRMVSSIDRRVLLFGYIVCHLILLKSAYGGEVSIHMPQICDSKIEADKLTTSMCFQTCSLEGLQEDMHEITLYHQDSDENMTLVECQNIKTTIIATQTWTFSKIPTVSKDELMAIGRDECIKAYNENCKSLPCETDKPKITPEYHYASDHVQSSYWTKVKAYQKALPMSFSSTTKLHIEGDLVDYKDGYAESKYEEKKIYVWIPRDDIRCDMKASITYQCNRFTKPADTEGAPLVNGFLCNRASLLLFPKLKMDIRYCNNKDGMMYDKSGIIYSIGRGGRLKPDGLPMFTTSMSDALRTTISQSRVQMLQQEERDCKLSCLSFSLPTNLKPTLFGKTMIAAKGENMYQCRDDHHCKLVKPLQICHGQNLIRIICQGKNYWWNPSYISAFQSTSCNSSYFIAEHFSFVQGGELYFINATSGFIRGDKEVNQQIHIPNTVGDLEVISEENLRQSHINRFVPIPATEVKMEEKVVSAGINLGISDWLSEIDHDIKVWIVIILASILFMIMAYRVVCNKKSQGDTYPSVIYSR</sequence>
<keyword evidence="1" id="KW-0812">Transmembrane</keyword>
<evidence type="ECO:0000256" key="1">
    <source>
        <dbReference type="SAM" id="Phobius"/>
    </source>
</evidence>
<feature type="transmembrane region" description="Helical" evidence="1">
    <location>
        <begin position="22"/>
        <end position="39"/>
    </location>
</feature>
<gene>
    <name evidence="2" type="primary">G</name>
</gene>
<protein>
    <submittedName>
        <fullName evidence="2">Glycoprotein</fullName>
    </submittedName>
</protein>
<reference evidence="2" key="1">
    <citation type="submission" date="2023-06" db="EMBL/GenBank/DDBJ databases">
        <title>Identification and characterization of a novel cytorhabdovirus infecting the liana Aristolochia giberti.</title>
        <authorList>
            <person name="Ramos-Gonzalez P.L."/>
            <person name="Potsclan-Barros M."/>
            <person name="Michea-Gonzalez G.L."/>
            <person name="Chabi-Jesus C."/>
            <person name="Harakava R."/>
            <person name="Lorenzo H."/>
            <person name="Freita-Astua J."/>
            <person name="Kitajima E.W."/>
        </authorList>
    </citation>
    <scope>NUCLEOTIDE SEQUENCE</scope>
    <source>
        <strain evidence="2">NOd1</strain>
    </source>
</reference>
<keyword evidence="1" id="KW-0472">Membrane</keyword>
<feature type="transmembrane region" description="Helical" evidence="1">
    <location>
        <begin position="82"/>
        <end position="99"/>
    </location>
</feature>
<dbReference type="EMBL" id="OR090884">
    <property type="protein sequence ID" value="WMD26761.1"/>
    <property type="molecule type" value="Viral_cRNA"/>
</dbReference>
<keyword evidence="1" id="KW-1133">Transmembrane helix</keyword>
<name>A0AA50QY50_9RHAB</name>
<accession>A0AA50QY50</accession>
<evidence type="ECO:0000313" key="2">
    <source>
        <dbReference type="EMBL" id="WMD26761.1"/>
    </source>
</evidence>
<organism evidence="2">
    <name type="scientific">Aristolochia-associated cytorhabdovirus</name>
    <dbReference type="NCBI Taxonomy" id="3071548"/>
    <lineage>
        <taxon>Viruses</taxon>
        <taxon>Riboviria</taxon>
        <taxon>Orthornavirae</taxon>
        <taxon>Negarnaviricota</taxon>
        <taxon>Haploviricotina</taxon>
        <taxon>Monjiviricetes</taxon>
        <taxon>Mononegavirales</taxon>
        <taxon>Rhabdoviridae</taxon>
        <taxon>Betarhabdovirinae</taxon>
    </lineage>
</organism>